<evidence type="ECO:0000256" key="5">
    <source>
        <dbReference type="SAM" id="MobiDB-lite"/>
    </source>
</evidence>
<evidence type="ECO:0000259" key="7">
    <source>
        <dbReference type="Pfam" id="PF14656"/>
    </source>
</evidence>
<comment type="subcellular location">
    <subcellularLocation>
        <location evidence="1">Cytoplasm</location>
    </subcellularLocation>
</comment>
<keyword evidence="9" id="KW-1185">Reference proteome</keyword>
<comment type="caution">
    <text evidence="8">The sequence shown here is derived from an EMBL/GenBank/DDBJ whole genome shotgun (WGS) entry which is preliminary data.</text>
</comment>
<dbReference type="InterPro" id="IPR026059">
    <property type="entry name" value="Rab3GAP2"/>
</dbReference>
<feature type="compositionally biased region" description="Low complexity" evidence="5">
    <location>
        <begin position="31"/>
        <end position="44"/>
    </location>
</feature>
<proteinExistence type="inferred from homology"/>
<dbReference type="InterPro" id="IPR032839">
    <property type="entry name" value="RAB3GAP_N"/>
</dbReference>
<dbReference type="PANTHER" id="PTHR12472">
    <property type="entry name" value="RAB3-GAP REGULATORY DOMAIN"/>
    <property type="match status" value="1"/>
</dbReference>
<feature type="region of interest" description="Disordered" evidence="5">
    <location>
        <begin position="22"/>
        <end position="52"/>
    </location>
</feature>
<evidence type="ECO:0008006" key="10">
    <source>
        <dbReference type="Google" id="ProtNLM"/>
    </source>
</evidence>
<evidence type="ECO:0000259" key="6">
    <source>
        <dbReference type="Pfam" id="PF14655"/>
    </source>
</evidence>
<keyword evidence="3" id="KW-0343">GTPase activation</keyword>
<dbReference type="InterPro" id="IPR029257">
    <property type="entry name" value="RAB3GAP2_C"/>
</dbReference>
<dbReference type="Pfam" id="PF14656">
    <property type="entry name" value="RAB3GAP2_C"/>
    <property type="match status" value="1"/>
</dbReference>
<keyword evidence="4" id="KW-0963">Cytoplasm</keyword>
<evidence type="ECO:0000256" key="4">
    <source>
        <dbReference type="ARBA" id="ARBA00022490"/>
    </source>
</evidence>
<dbReference type="Proteomes" id="UP001648503">
    <property type="component" value="Unassembled WGS sequence"/>
</dbReference>
<dbReference type="Pfam" id="PF14655">
    <property type="entry name" value="RAB3GAP2_N"/>
    <property type="match status" value="1"/>
</dbReference>
<protein>
    <recommendedName>
        <fullName evidence="10">Rab3-GAP regulatory subunit N-terminal domain-containing protein</fullName>
    </recommendedName>
</protein>
<accession>A0ABQ8EWR7</accession>
<evidence type="ECO:0000313" key="9">
    <source>
        <dbReference type="Proteomes" id="UP001648503"/>
    </source>
</evidence>
<evidence type="ECO:0000256" key="3">
    <source>
        <dbReference type="ARBA" id="ARBA00022468"/>
    </source>
</evidence>
<evidence type="ECO:0000256" key="2">
    <source>
        <dbReference type="ARBA" id="ARBA00008153"/>
    </source>
</evidence>
<feature type="domain" description="Rab3-GAP regulatory subunit N-terminal" evidence="6">
    <location>
        <begin position="84"/>
        <end position="475"/>
    </location>
</feature>
<sequence length="1182" mass="130172">MELANYGRLALSTLAGLEARSKSSLETKEGSSPAPSFSASPNSSDTSVSGSWDTGEETWNAIMNANRGAGRRPPVQPMVPYIPSISYDGSCVVCVARYNFVIFELRKDSLAVEYEQTGQGSGCLDSREIITACLCIPLYIPSKSGKSYISMAIAIGYSSGFLRVFDKNGNSIISQQLHTSSVQSIKIRTIVSFETHETDEILICYSDKHAISIDGTSFWMAARSGQMTDDGVDRNRAIVQSLAYKKWSFQSQEQIVDMISCGSAPNSTFSPPQFNSLTGEYSPVNYTARYVGVGRPMVGLYATTAISRSLLSGLVSSKVTTAVTSAVFSFAKTLWNAPGQLPLSNSHSEEPPISKIPATVVPAVLVLNDPSRQVQYITQEPTSITSPRPTLAVMSDSLSRVLVLDTDEGEIIRMFKGIRDAQTAWIQIADPDISQRNPVLLILAIYSPRGVLELHLMRYGQRICIANVGVGMRLVQSNSGVLGGMYWRLNDPKDTGPLANCFLLSPNGAMRKIVLDYDFVSRFISSAGELNSILKLVDSFKASAEDDTRMPILDKILNLVNHLQSTSQRLVALGAFPDEIPVDTHMDILRRISIELGMENRSFKDILCTYLEQSKLHQQSQDSTSRIETATRLHILEIYKTVQDIPLNLSPNYQKVSEVAAHIGQVFSCIKFKPISNTENNEKILERQHTIGLGTFHKAFTINKRWTLGNTGNSISPLKLADDVDSDTLWEVAQFTLDACLSGHMAFPELMKKFLLGSVDWMTLIISQLKKLSGMPVTSVNLTKLQALASMIEDVVQPANTLNLRAVDILLGAALSTKEHILAIYVHTTLEFLLRKSHSKSDLQDILLSIKNLQNALANFRALSVGDMELRLPCTPADLHKTEKTSMGYLIALLQLNENSQKNLSTKEMRVEIDRKTSTPGSPKADLVLVYLVFQYANLWIQNFEHDALVQAVGLAQEIHSSALKGGVLLALFSHSFATKFRNIIDMVEKARRVPKDLICERICGMSAVNISSFLLILKQLLEVLDASVTTVQTAREIVKCIHHLIFSTSVSSPEAQYAYMNDACGLIVAEMENEIQGTEDKEICRGFLNRHLLMTNILSIIFAHDLKTVRPLRLFQPGALFGSGLFCALGKNRSESTEFLSLSDAKISAERVSFVAKVAEVDIHTAKVVSSAFGIQSQRIG</sequence>
<evidence type="ECO:0000313" key="8">
    <source>
        <dbReference type="EMBL" id="KAH6587816.1"/>
    </source>
</evidence>
<dbReference type="PANTHER" id="PTHR12472:SF0">
    <property type="entry name" value="RAB3 GTPASE-ACTIVATING PROTEIN NON-CATALYTIC SUBUNIT"/>
    <property type="match status" value="1"/>
</dbReference>
<feature type="domain" description="Rab3GAP regulatory subunit C-terminal" evidence="7">
    <location>
        <begin position="915"/>
        <end position="1033"/>
    </location>
</feature>
<comment type="similarity">
    <text evidence="2">Belongs to the Rab3-GAP regulatory subunit family.</text>
</comment>
<evidence type="ECO:0000256" key="1">
    <source>
        <dbReference type="ARBA" id="ARBA00004496"/>
    </source>
</evidence>
<dbReference type="EMBL" id="JAFCIX010000551">
    <property type="protein sequence ID" value="KAH6587816.1"/>
    <property type="molecule type" value="Genomic_DNA"/>
</dbReference>
<gene>
    <name evidence="8" type="ORF">BASA50_011118</name>
</gene>
<organism evidence="8 9">
    <name type="scientific">Batrachochytrium salamandrivorans</name>
    <dbReference type="NCBI Taxonomy" id="1357716"/>
    <lineage>
        <taxon>Eukaryota</taxon>
        <taxon>Fungi</taxon>
        <taxon>Fungi incertae sedis</taxon>
        <taxon>Chytridiomycota</taxon>
        <taxon>Chytridiomycota incertae sedis</taxon>
        <taxon>Chytridiomycetes</taxon>
        <taxon>Rhizophydiales</taxon>
        <taxon>Rhizophydiales incertae sedis</taxon>
        <taxon>Batrachochytrium</taxon>
    </lineage>
</organism>
<reference evidence="8 9" key="1">
    <citation type="submission" date="2021-02" db="EMBL/GenBank/DDBJ databases">
        <title>Variation within the Batrachochytrium salamandrivorans European outbreak.</title>
        <authorList>
            <person name="Kelly M."/>
            <person name="Pasmans F."/>
            <person name="Shea T.P."/>
            <person name="Munoz J.F."/>
            <person name="Carranza S."/>
            <person name="Cuomo C.A."/>
            <person name="Martel A."/>
        </authorList>
    </citation>
    <scope>NUCLEOTIDE SEQUENCE [LARGE SCALE GENOMIC DNA]</scope>
    <source>
        <strain evidence="8 9">AMFP18/2</strain>
    </source>
</reference>
<name>A0ABQ8EWR7_9FUNG</name>